<dbReference type="Proteomes" id="UP000198888">
    <property type="component" value="Unassembled WGS sequence"/>
</dbReference>
<evidence type="ECO:0008006" key="3">
    <source>
        <dbReference type="Google" id="ProtNLM"/>
    </source>
</evidence>
<dbReference type="GeneID" id="35003541"/>
<dbReference type="OrthoDB" id="198447at2157"/>
<name>A0A1H6UYF2_9EURY</name>
<dbReference type="AlphaFoldDB" id="A0A1H6UYF2"/>
<accession>A0A1H6UYF2</accession>
<dbReference type="KEGG" id="hae:halTADL_2770"/>
<sequence length="241" mass="26882">MVFGEILAEVRGKRRRVVFYNVDTQSDYCDRIIDYVGVHDVLIKYTTDERFPESTVAVQNGEEVLSVDSIETVANYLNAWESELTAVDEQPSLFGALDETVFRSSNRRQLLLASRLIETRAATVGDGRLAAGFQQLSLAEPQLSFYEALPSAVTVSLYGEPDWVPPADSGIEAYDPDVESNTDYWWVIFDGTAENSSHAALLAEEQSPGDYTGFWTYRPSIIDAMRAVVDGFDARRLTPTN</sequence>
<proteinExistence type="predicted"/>
<dbReference type="EMBL" id="FNYR01000012">
    <property type="protein sequence ID" value="SEI93410.1"/>
    <property type="molecule type" value="Genomic_DNA"/>
</dbReference>
<evidence type="ECO:0000313" key="2">
    <source>
        <dbReference type="Proteomes" id="UP000198888"/>
    </source>
</evidence>
<accession>A0A2H4Q544</accession>
<organism evidence="1 2">
    <name type="scientific">Halohasta litchfieldiae</name>
    <dbReference type="NCBI Taxonomy" id="1073996"/>
    <lineage>
        <taxon>Archaea</taxon>
        <taxon>Methanobacteriati</taxon>
        <taxon>Methanobacteriota</taxon>
        <taxon>Stenosarchaea group</taxon>
        <taxon>Halobacteria</taxon>
        <taxon>Halobacteriales</taxon>
        <taxon>Haloferacaceae</taxon>
        <taxon>Halohasta</taxon>
    </lineage>
</organism>
<keyword evidence="2" id="KW-1185">Reference proteome</keyword>
<evidence type="ECO:0000313" key="1">
    <source>
        <dbReference type="EMBL" id="SEI93410.1"/>
    </source>
</evidence>
<gene>
    <name evidence="1" type="ORF">SAMN05444271_11266</name>
</gene>
<reference evidence="1 2" key="1">
    <citation type="submission" date="2016-10" db="EMBL/GenBank/DDBJ databases">
        <authorList>
            <person name="de Groot N.N."/>
        </authorList>
    </citation>
    <scope>NUCLEOTIDE SEQUENCE [LARGE SCALE GENOMIC DNA]</scope>
    <source>
        <strain evidence="1 2">DSM 22187</strain>
    </source>
</reference>
<protein>
    <recommendedName>
        <fullName evidence="3">Diguanylate Cyclase and Two-component system sensory domain-containing protein</fullName>
    </recommendedName>
</protein>
<dbReference type="RefSeq" id="WP_143054143.1">
    <property type="nucleotide sequence ID" value="NZ_CP024845.1"/>
</dbReference>